<evidence type="ECO:0000256" key="1">
    <source>
        <dbReference type="SAM" id="MobiDB-lite"/>
    </source>
</evidence>
<dbReference type="AlphaFoldDB" id="A0A7R8YQ64"/>
<evidence type="ECO:0000313" key="3">
    <source>
        <dbReference type="Proteomes" id="UP000594454"/>
    </source>
</evidence>
<accession>A0A7R8YQ64</accession>
<feature type="compositionally biased region" description="Polar residues" evidence="1">
    <location>
        <begin position="18"/>
        <end position="27"/>
    </location>
</feature>
<reference evidence="2 3" key="1">
    <citation type="submission" date="2020-11" db="EMBL/GenBank/DDBJ databases">
        <authorList>
            <person name="Wallbank WR R."/>
            <person name="Pardo Diaz C."/>
            <person name="Kozak K."/>
            <person name="Martin S."/>
            <person name="Jiggins C."/>
            <person name="Moest M."/>
            <person name="Warren A I."/>
            <person name="Generalovic N T."/>
            <person name="Byers J.R.P. K."/>
            <person name="Montejo-Kovacevich G."/>
            <person name="Yen C E."/>
        </authorList>
    </citation>
    <scope>NUCLEOTIDE SEQUENCE [LARGE SCALE GENOMIC DNA]</scope>
</reference>
<dbReference type="Proteomes" id="UP000594454">
    <property type="component" value="Chromosome 2"/>
</dbReference>
<feature type="region of interest" description="Disordered" evidence="1">
    <location>
        <begin position="1"/>
        <end position="55"/>
    </location>
</feature>
<keyword evidence="3" id="KW-1185">Reference proteome</keyword>
<dbReference type="InParanoid" id="A0A7R8YQ64"/>
<proteinExistence type="predicted"/>
<name>A0A7R8YQ64_HERIL</name>
<evidence type="ECO:0000313" key="2">
    <source>
        <dbReference type="EMBL" id="CAD7081531.1"/>
    </source>
</evidence>
<dbReference type="EMBL" id="LR899010">
    <property type="protein sequence ID" value="CAD7081531.1"/>
    <property type="molecule type" value="Genomic_DNA"/>
</dbReference>
<feature type="compositionally biased region" description="Basic residues" evidence="1">
    <location>
        <begin position="46"/>
        <end position="55"/>
    </location>
</feature>
<sequence length="137" mass="15126">MQTHHLAESETINDDTNVESSGQQPNVQPEEHPKPDATSQSDQKGPHKPAKRRKYSGIFTTLKTILLILPLVTANPSKTNLGIHLENIRSASLATSEKNLITETSSRLKASCGKEFFPMMLDGSEVIEIKTECTLKQ</sequence>
<protein>
    <submittedName>
        <fullName evidence="2">Uncharacterized protein</fullName>
    </submittedName>
</protein>
<gene>
    <name evidence="2" type="ORF">HERILL_LOCUS4630</name>
</gene>
<organism evidence="2 3">
    <name type="scientific">Hermetia illucens</name>
    <name type="common">Black soldier fly</name>
    <dbReference type="NCBI Taxonomy" id="343691"/>
    <lineage>
        <taxon>Eukaryota</taxon>
        <taxon>Metazoa</taxon>
        <taxon>Ecdysozoa</taxon>
        <taxon>Arthropoda</taxon>
        <taxon>Hexapoda</taxon>
        <taxon>Insecta</taxon>
        <taxon>Pterygota</taxon>
        <taxon>Neoptera</taxon>
        <taxon>Endopterygota</taxon>
        <taxon>Diptera</taxon>
        <taxon>Brachycera</taxon>
        <taxon>Stratiomyomorpha</taxon>
        <taxon>Stratiomyidae</taxon>
        <taxon>Hermetiinae</taxon>
        <taxon>Hermetia</taxon>
    </lineage>
</organism>